<evidence type="ECO:0000256" key="4">
    <source>
        <dbReference type="PIRSR" id="PIRSR001365-2"/>
    </source>
</evidence>
<proteinExistence type="inferred from homology"/>
<protein>
    <recommendedName>
        <fullName evidence="7">Dihydrodipicolinate synthase</fullName>
    </recommendedName>
</protein>
<dbReference type="Gene3D" id="3.20.20.70">
    <property type="entry name" value="Aldolase class I"/>
    <property type="match status" value="1"/>
</dbReference>
<feature type="binding site" evidence="4">
    <location>
        <position position="214"/>
    </location>
    <ligand>
        <name>pyruvate</name>
        <dbReference type="ChEBI" id="CHEBI:15361"/>
    </ligand>
</feature>
<dbReference type="InterPro" id="IPR013785">
    <property type="entry name" value="Aldolase_TIM"/>
</dbReference>
<dbReference type="InterPro" id="IPR002220">
    <property type="entry name" value="DapA-like"/>
</dbReference>
<evidence type="ECO:0000256" key="1">
    <source>
        <dbReference type="ARBA" id="ARBA00023239"/>
    </source>
</evidence>
<name>A0A367WGX6_9PROT</name>
<accession>A0A367WGX6</accession>
<organism evidence="5 6">
    <name type="scientific">Thalassospira profundimaris</name>
    <dbReference type="NCBI Taxonomy" id="502049"/>
    <lineage>
        <taxon>Bacteria</taxon>
        <taxon>Pseudomonadati</taxon>
        <taxon>Pseudomonadota</taxon>
        <taxon>Alphaproteobacteria</taxon>
        <taxon>Rhodospirillales</taxon>
        <taxon>Thalassospiraceae</taxon>
        <taxon>Thalassospira</taxon>
    </lineage>
</organism>
<gene>
    <name evidence="5" type="ORF">TH19_01485</name>
</gene>
<dbReference type="EMBL" id="JPWF01000001">
    <property type="protein sequence ID" value="RCK39750.1"/>
    <property type="molecule type" value="Genomic_DNA"/>
</dbReference>
<feature type="active site" description="Schiff-base intermediate with substrate" evidence="3">
    <location>
        <position position="173"/>
    </location>
</feature>
<evidence type="ECO:0000256" key="3">
    <source>
        <dbReference type="PIRSR" id="PIRSR001365-1"/>
    </source>
</evidence>
<dbReference type="CDD" id="cd00408">
    <property type="entry name" value="DHDPS-like"/>
    <property type="match status" value="1"/>
</dbReference>
<evidence type="ECO:0000256" key="2">
    <source>
        <dbReference type="PIRNR" id="PIRNR001365"/>
    </source>
</evidence>
<dbReference type="PRINTS" id="PR00146">
    <property type="entry name" value="DHPICSNTHASE"/>
</dbReference>
<keyword evidence="1 2" id="KW-0456">Lyase</keyword>
<dbReference type="PANTHER" id="PTHR12128">
    <property type="entry name" value="DIHYDRODIPICOLINATE SYNTHASE"/>
    <property type="match status" value="1"/>
</dbReference>
<dbReference type="AlphaFoldDB" id="A0A367WGX6"/>
<dbReference type="SMART" id="SM01130">
    <property type="entry name" value="DHDPS"/>
    <property type="match status" value="1"/>
</dbReference>
<dbReference type="Pfam" id="PF00701">
    <property type="entry name" value="DHDPS"/>
    <property type="match status" value="1"/>
</dbReference>
<comment type="similarity">
    <text evidence="2">Belongs to the DapA family.</text>
</comment>
<evidence type="ECO:0000313" key="6">
    <source>
        <dbReference type="Proteomes" id="UP000253226"/>
    </source>
</evidence>
<feature type="active site" description="Proton donor/acceptor" evidence="3">
    <location>
        <position position="143"/>
    </location>
</feature>
<dbReference type="PANTHER" id="PTHR12128:SF67">
    <property type="entry name" value="BLR3884 PROTEIN"/>
    <property type="match status" value="1"/>
</dbReference>
<evidence type="ECO:0008006" key="7">
    <source>
        <dbReference type="Google" id="ProtNLM"/>
    </source>
</evidence>
<dbReference type="SUPFAM" id="SSF51569">
    <property type="entry name" value="Aldolase"/>
    <property type="match status" value="1"/>
</dbReference>
<feature type="binding site" evidence="4">
    <location>
        <position position="51"/>
    </location>
    <ligand>
        <name>pyruvate</name>
        <dbReference type="ChEBI" id="CHEBI:15361"/>
    </ligand>
</feature>
<evidence type="ECO:0000313" key="5">
    <source>
        <dbReference type="EMBL" id="RCK39750.1"/>
    </source>
</evidence>
<dbReference type="GO" id="GO:0008840">
    <property type="term" value="F:4-hydroxy-tetrahydrodipicolinate synthase activity"/>
    <property type="evidence" value="ECO:0007669"/>
    <property type="project" value="TreeGrafter"/>
</dbReference>
<dbReference type="PIRSF" id="PIRSF001365">
    <property type="entry name" value="DHDPS"/>
    <property type="match status" value="1"/>
</dbReference>
<dbReference type="Proteomes" id="UP000253226">
    <property type="component" value="Unassembled WGS sequence"/>
</dbReference>
<comment type="caution">
    <text evidence="5">The sequence shown here is derived from an EMBL/GenBank/DDBJ whole genome shotgun (WGS) entry which is preliminary data.</text>
</comment>
<reference evidence="5 6" key="1">
    <citation type="submission" date="2014-07" db="EMBL/GenBank/DDBJ databases">
        <title>Draft genome sequence of Thalassospira profundimaris 35.</title>
        <authorList>
            <person name="Lai Q."/>
            <person name="Shao Z."/>
        </authorList>
    </citation>
    <scope>NUCLEOTIDE SEQUENCE [LARGE SCALE GENOMIC DNA]</scope>
    <source>
        <strain evidence="5 6">35</strain>
    </source>
</reference>
<dbReference type="RefSeq" id="WP_181846263.1">
    <property type="nucleotide sequence ID" value="NZ_JPWF01000001.1"/>
</dbReference>
<sequence length="298" mass="31558">MPATKSDKFGISAAITTPFTSTGAVDIDLLCKHAKSLLAKGCVSFTLGGTTGEGPHLSREEKVTAHKALLASGIEPSRIIVGVIESALGDAIAAAKAADSLGSKYVLVTPPYYFKGSSDAGQITWFRQFLDAISDTQLQVILYHIPQVTAAPVGPDMIAALIESHPDLIAGVKDSSGDWENAKTLIDRFSDRHILIGDERILGAAIALGGSGAISGVANFAPELLIPLLDGETPDSRLVPLVNALLELPVTPAVKALVGHTTDCAQWSRVRAPLVELTQEQYEWITNSYDTLFATRND</sequence>